<evidence type="ECO:0000313" key="3">
    <source>
        <dbReference type="RefSeq" id="XP_022341535.1"/>
    </source>
</evidence>
<sequence length="279" mass="31690">MSKIANYNELSKSYDSVREPADACILKGLMENFTGKPVKDMDIIDVGCGTGNFANYFLNFEPHSLTLIDASENMLSKAKEKLQAPSSSTQLSFKQVVLPDMPYDDNSFDAAMISLVLHHLEQDPDGISFPIIVQSLKEVYRILKPGGVLTIISVTPEQLEANWFSHLVPKNKQRWHKRLLSFEQLKSCLSEANFNLKSAYNTLMASYHPQHSDPEGPLSESWRKSISFWETCTEEEIQDMIQTVTRMKNEGTLREFQAKHEKIDIFGALHICAAQKERK</sequence>
<gene>
    <name evidence="3 4" type="primary">LOC111135603</name>
</gene>
<dbReference type="KEGG" id="cvn:111135603"/>
<dbReference type="SUPFAM" id="SSF53335">
    <property type="entry name" value="S-adenosyl-L-methionine-dependent methyltransferases"/>
    <property type="match status" value="1"/>
</dbReference>
<keyword evidence="2" id="KW-1185">Reference proteome</keyword>
<organism evidence="2 4">
    <name type="scientific">Crassostrea virginica</name>
    <name type="common">Eastern oyster</name>
    <dbReference type="NCBI Taxonomy" id="6565"/>
    <lineage>
        <taxon>Eukaryota</taxon>
        <taxon>Metazoa</taxon>
        <taxon>Spiralia</taxon>
        <taxon>Lophotrochozoa</taxon>
        <taxon>Mollusca</taxon>
        <taxon>Bivalvia</taxon>
        <taxon>Autobranchia</taxon>
        <taxon>Pteriomorphia</taxon>
        <taxon>Ostreida</taxon>
        <taxon>Ostreoidea</taxon>
        <taxon>Ostreidae</taxon>
        <taxon>Crassostrea</taxon>
    </lineage>
</organism>
<dbReference type="AlphaFoldDB" id="A0A8B8ENN6"/>
<dbReference type="InterPro" id="IPR029063">
    <property type="entry name" value="SAM-dependent_MTases_sf"/>
</dbReference>
<dbReference type="Proteomes" id="UP000694844">
    <property type="component" value="Chromosome 5"/>
</dbReference>
<accession>A0A8B8ENN6</accession>
<dbReference type="GeneID" id="111135603"/>
<dbReference type="Pfam" id="PF08241">
    <property type="entry name" value="Methyltransf_11"/>
    <property type="match status" value="1"/>
</dbReference>
<evidence type="ECO:0000259" key="1">
    <source>
        <dbReference type="Pfam" id="PF08241"/>
    </source>
</evidence>
<dbReference type="InterPro" id="IPR013216">
    <property type="entry name" value="Methyltransf_11"/>
</dbReference>
<protein>
    <submittedName>
        <fullName evidence="3 4">Uncharacterized protein LOC111135603</fullName>
    </submittedName>
</protein>
<feature type="domain" description="Methyltransferase type 11" evidence="1">
    <location>
        <begin position="44"/>
        <end position="150"/>
    </location>
</feature>
<dbReference type="GO" id="GO:0008757">
    <property type="term" value="F:S-adenosylmethionine-dependent methyltransferase activity"/>
    <property type="evidence" value="ECO:0007669"/>
    <property type="project" value="InterPro"/>
</dbReference>
<reference evidence="3 4" key="1">
    <citation type="submission" date="2025-04" db="UniProtKB">
        <authorList>
            <consortium name="RefSeq"/>
        </authorList>
    </citation>
    <scope>IDENTIFICATION</scope>
    <source>
        <tissue evidence="3 4">Whole sample</tissue>
    </source>
</reference>
<dbReference type="Gene3D" id="3.40.50.150">
    <property type="entry name" value="Vaccinia Virus protein VP39"/>
    <property type="match status" value="1"/>
</dbReference>
<proteinExistence type="predicted"/>
<dbReference type="OrthoDB" id="6139767at2759"/>
<dbReference type="RefSeq" id="XP_022341535.1">
    <property type="nucleotide sequence ID" value="XM_022485827.1"/>
</dbReference>
<dbReference type="PANTHER" id="PTHR43591">
    <property type="entry name" value="METHYLTRANSFERASE"/>
    <property type="match status" value="1"/>
</dbReference>
<dbReference type="CDD" id="cd02440">
    <property type="entry name" value="AdoMet_MTases"/>
    <property type="match status" value="1"/>
</dbReference>
<evidence type="ECO:0000313" key="2">
    <source>
        <dbReference type="Proteomes" id="UP000694844"/>
    </source>
</evidence>
<evidence type="ECO:0000313" key="4">
    <source>
        <dbReference type="RefSeq" id="XP_022341536.1"/>
    </source>
</evidence>
<name>A0A8B8ENN6_CRAVI</name>
<dbReference type="RefSeq" id="XP_022341536.1">
    <property type="nucleotide sequence ID" value="XM_022485828.1"/>
</dbReference>